<evidence type="ECO:0000259" key="1">
    <source>
        <dbReference type="PROSITE" id="PS50075"/>
    </source>
</evidence>
<evidence type="ECO:0000313" key="3">
    <source>
        <dbReference type="Proteomes" id="UP000255355"/>
    </source>
</evidence>
<accession>A0A370GMJ2</accession>
<dbReference type="RefSeq" id="WP_147289112.1">
    <property type="nucleotide sequence ID" value="NZ_QQAZ01000015.1"/>
</dbReference>
<dbReference type="Proteomes" id="UP000255355">
    <property type="component" value="Unassembled WGS sequence"/>
</dbReference>
<reference evidence="2 3" key="1">
    <citation type="submission" date="2018-07" db="EMBL/GenBank/DDBJ databases">
        <title>Genomic Encyclopedia of Type Strains, Phase IV (KMG-IV): sequencing the most valuable type-strain genomes for metagenomic binning, comparative biology and taxonomic classification.</title>
        <authorList>
            <person name="Goeker M."/>
        </authorList>
    </citation>
    <scope>NUCLEOTIDE SEQUENCE [LARGE SCALE GENOMIC DNA]</scope>
    <source>
        <strain evidence="2 3">DSM 44952</strain>
    </source>
</reference>
<dbReference type="InterPro" id="IPR036736">
    <property type="entry name" value="ACP-like_sf"/>
</dbReference>
<keyword evidence="3" id="KW-1185">Reference proteome</keyword>
<dbReference type="OrthoDB" id="9023404at2"/>
<dbReference type="Pfam" id="PF00550">
    <property type="entry name" value="PP-binding"/>
    <property type="match status" value="1"/>
</dbReference>
<dbReference type="PROSITE" id="PS50075">
    <property type="entry name" value="CARRIER"/>
    <property type="match status" value="1"/>
</dbReference>
<comment type="caution">
    <text evidence="2">The sequence shown here is derived from an EMBL/GenBank/DDBJ whole genome shotgun (WGS) entry which is preliminary data.</text>
</comment>
<dbReference type="EMBL" id="QQAZ01000015">
    <property type="protein sequence ID" value="RDI44942.1"/>
    <property type="molecule type" value="Genomic_DNA"/>
</dbReference>
<dbReference type="Gene3D" id="1.10.1200.10">
    <property type="entry name" value="ACP-like"/>
    <property type="match status" value="1"/>
</dbReference>
<organism evidence="2 3">
    <name type="scientific">Nocardia mexicana</name>
    <dbReference type="NCBI Taxonomy" id="279262"/>
    <lineage>
        <taxon>Bacteria</taxon>
        <taxon>Bacillati</taxon>
        <taxon>Actinomycetota</taxon>
        <taxon>Actinomycetes</taxon>
        <taxon>Mycobacteriales</taxon>
        <taxon>Nocardiaceae</taxon>
        <taxon>Nocardia</taxon>
    </lineage>
</organism>
<name>A0A370GMJ2_9NOCA</name>
<gene>
    <name evidence="2" type="ORF">DFR68_11594</name>
</gene>
<dbReference type="SUPFAM" id="SSF47336">
    <property type="entry name" value="ACP-like"/>
    <property type="match status" value="1"/>
</dbReference>
<sequence>MERTVMDIVGELFRTRLQAPDLDPGAPLLNYGLDSVRSVELIVDLEHMFDVEIPDEDAATLLTLSDVVDWLERHRSDALSAR</sequence>
<feature type="domain" description="Carrier" evidence="1">
    <location>
        <begin position="1"/>
        <end position="75"/>
    </location>
</feature>
<dbReference type="AlphaFoldDB" id="A0A370GMJ2"/>
<protein>
    <submittedName>
        <fullName evidence="2">Acyl carrier protein</fullName>
    </submittedName>
</protein>
<dbReference type="STRING" id="1210089.GCA_001613165_06800"/>
<dbReference type="InterPro" id="IPR009081">
    <property type="entry name" value="PP-bd_ACP"/>
</dbReference>
<proteinExistence type="predicted"/>
<evidence type="ECO:0000313" key="2">
    <source>
        <dbReference type="EMBL" id="RDI44942.1"/>
    </source>
</evidence>